<dbReference type="PANTHER" id="PTHR18934">
    <property type="entry name" value="ATP-DEPENDENT RNA HELICASE"/>
    <property type="match status" value="1"/>
</dbReference>
<gene>
    <name evidence="3" type="ORF">MAA_02522</name>
</gene>
<feature type="region of interest" description="Disordered" evidence="1">
    <location>
        <begin position="237"/>
        <end position="269"/>
    </location>
</feature>
<evidence type="ECO:0000313" key="3">
    <source>
        <dbReference type="EMBL" id="EFZ01293.1"/>
    </source>
</evidence>
<dbReference type="RefSeq" id="XP_007818711.1">
    <property type="nucleotide sequence ID" value="XM_007820520.1"/>
</dbReference>
<feature type="domain" description="DEAD-box helicase OB fold" evidence="2">
    <location>
        <begin position="154"/>
        <end position="227"/>
    </location>
</feature>
<dbReference type="Gene3D" id="1.20.120.1080">
    <property type="match status" value="1"/>
</dbReference>
<dbReference type="HOGENOM" id="CLU_1034716_0_0_1"/>
<dbReference type="Pfam" id="PF07717">
    <property type="entry name" value="OB_NTP_bind"/>
    <property type="match status" value="1"/>
</dbReference>
<dbReference type="GO" id="GO:0004386">
    <property type="term" value="F:helicase activity"/>
    <property type="evidence" value="ECO:0007669"/>
    <property type="project" value="UniProtKB-KW"/>
</dbReference>
<keyword evidence="3" id="KW-0067">ATP-binding</keyword>
<reference evidence="3 4" key="2">
    <citation type="journal article" date="2014" name="Proc. Natl. Acad. Sci. U.S.A.">
        <title>Trajectory and genomic determinants of fungal-pathogen speciation and host adaptation.</title>
        <authorList>
            <person name="Hu X."/>
            <person name="Xiao G."/>
            <person name="Zheng P."/>
            <person name="Shang Y."/>
            <person name="Su Y."/>
            <person name="Zhang X."/>
            <person name="Liu X."/>
            <person name="Zhan S."/>
            <person name="St Leger R.J."/>
            <person name="Wang C."/>
        </authorList>
    </citation>
    <scope>GENOME REANNOTATION</scope>
    <source>
        <strain evidence="4">ARSEF 23 / ATCC MYA-3075</strain>
    </source>
</reference>
<keyword evidence="3" id="KW-0547">Nucleotide-binding</keyword>
<protein>
    <submittedName>
        <fullName evidence="3">Pre-mRNA-splicing factor ATP-dependent RNA helicase prp43</fullName>
    </submittedName>
</protein>
<reference evidence="3 4" key="1">
    <citation type="journal article" date="2011" name="PLoS Genet.">
        <title>Genome sequencing and comparative transcriptomics of the model entomopathogenic fungi Metarhizium anisopliae and M. acridum.</title>
        <authorList>
            <person name="Gao Q."/>
            <person name="Jin K."/>
            <person name="Ying S.H."/>
            <person name="Zhang Y."/>
            <person name="Xiao G."/>
            <person name="Shang Y."/>
            <person name="Duan Z."/>
            <person name="Hu X."/>
            <person name="Xie X.Q."/>
            <person name="Zhou G."/>
            <person name="Peng G."/>
            <person name="Luo Z."/>
            <person name="Huang W."/>
            <person name="Wang B."/>
            <person name="Fang W."/>
            <person name="Wang S."/>
            <person name="Zhong Y."/>
            <person name="Ma L.J."/>
            <person name="St Leger R.J."/>
            <person name="Zhao G.P."/>
            <person name="Pei Y."/>
            <person name="Feng M.G."/>
            <person name="Xia Y."/>
            <person name="Wang C."/>
        </authorList>
    </citation>
    <scope>NUCLEOTIDE SEQUENCE [LARGE SCALE GENOMIC DNA]</scope>
    <source>
        <strain evidence="4">ARSEF 23 / ATCC MYA-3075</strain>
    </source>
</reference>
<keyword evidence="3" id="KW-0347">Helicase</keyword>
<sequence length="269" mass="30032">MDSITRNQVTAAQGHLAAKCPVDPIWYRAIEVGAKLGCCMEMVDIALLCSSQASIFLRPAQYQQAADYLMKSFQHSLSDHLTLANAFNAYMQVRQLHQQEGGPKFDLAEWCSRFFLNIQALEAVYLQRQELRSFMESQAKFAPTHASVQDMTCVRKALAIAFCTHTAIHHSGDVYRTVHENTSALLAPLSSLVGGDYEWIVYTTLRTSGGKQYLETATAINAEWLVDLPFFQEARMPTKGNGSLRQPQVKRSLDDAKARNRTAQGQLAP</sequence>
<dbReference type="AlphaFoldDB" id="E9ERC6"/>
<dbReference type="InterPro" id="IPR011709">
    <property type="entry name" value="DEAD-box_helicase_OB_fold"/>
</dbReference>
<proteinExistence type="predicted"/>
<dbReference type="GO" id="GO:0003723">
    <property type="term" value="F:RNA binding"/>
    <property type="evidence" value="ECO:0007669"/>
    <property type="project" value="TreeGrafter"/>
</dbReference>
<organism evidence="3 4">
    <name type="scientific">Metarhizium robertsii (strain ARSEF 23 / ATCC MYA-3075)</name>
    <name type="common">Metarhizium anisopliae (strain ARSEF 23)</name>
    <dbReference type="NCBI Taxonomy" id="655844"/>
    <lineage>
        <taxon>Eukaryota</taxon>
        <taxon>Fungi</taxon>
        <taxon>Dikarya</taxon>
        <taxon>Ascomycota</taxon>
        <taxon>Pezizomycotina</taxon>
        <taxon>Sordariomycetes</taxon>
        <taxon>Hypocreomycetidae</taxon>
        <taxon>Hypocreales</taxon>
        <taxon>Clavicipitaceae</taxon>
        <taxon>Metarhizium</taxon>
    </lineage>
</organism>
<dbReference type="OrthoDB" id="10253254at2759"/>
<dbReference type="Proteomes" id="UP000002498">
    <property type="component" value="Unassembled WGS sequence"/>
</dbReference>
<evidence type="ECO:0000259" key="2">
    <source>
        <dbReference type="Pfam" id="PF07717"/>
    </source>
</evidence>
<evidence type="ECO:0000313" key="4">
    <source>
        <dbReference type="Proteomes" id="UP000002498"/>
    </source>
</evidence>
<dbReference type="GeneID" id="19256808"/>
<keyword evidence="4" id="KW-1185">Reference proteome</keyword>
<dbReference type="KEGG" id="maj:MAA_02522"/>
<comment type="caution">
    <text evidence="3">The sequence shown here is derived from an EMBL/GenBank/DDBJ whole genome shotgun (WGS) entry which is preliminary data.</text>
</comment>
<keyword evidence="3" id="KW-0378">Hydrolase</keyword>
<dbReference type="EMBL" id="ADNJ02000004">
    <property type="protein sequence ID" value="EFZ01293.1"/>
    <property type="molecule type" value="Genomic_DNA"/>
</dbReference>
<evidence type="ECO:0000256" key="1">
    <source>
        <dbReference type="SAM" id="MobiDB-lite"/>
    </source>
</evidence>
<dbReference type="PANTHER" id="PTHR18934:SF136">
    <property type="entry name" value="ATP-DEPENDENT RNA HELICASE DHX35-RELATED"/>
    <property type="match status" value="1"/>
</dbReference>
<accession>E9ERC6</accession>
<name>E9ERC6_METRA</name>